<evidence type="ECO:0000256" key="6">
    <source>
        <dbReference type="ARBA" id="ARBA00038352"/>
    </source>
</evidence>
<keyword evidence="5" id="KW-0393">Immunoglobulin domain</keyword>
<accession>A0A498MFM3</accession>
<keyword evidence="16" id="KW-1185">Reference proteome</keyword>
<keyword evidence="4" id="KW-0514">Muscle protein</keyword>
<feature type="domain" description="Ig-like" evidence="13">
    <location>
        <begin position="156"/>
        <end position="235"/>
    </location>
</feature>
<name>A0A498MFM3_LABRO</name>
<feature type="domain" description="Ig-like" evidence="13">
    <location>
        <begin position="1109"/>
        <end position="1188"/>
    </location>
</feature>
<feature type="domain" description="Ig-like" evidence="13">
    <location>
        <begin position="60"/>
        <end position="138"/>
    </location>
</feature>
<dbReference type="Pfam" id="PF13895">
    <property type="entry name" value="Ig_2"/>
    <property type="match status" value="6"/>
</dbReference>
<dbReference type="InterPro" id="IPR036116">
    <property type="entry name" value="FN3_sf"/>
</dbReference>
<dbReference type="InterPro" id="IPR007110">
    <property type="entry name" value="Ig-like_dom"/>
</dbReference>
<dbReference type="PROSITE" id="PS50835">
    <property type="entry name" value="IG_LIKE"/>
    <property type="match status" value="10"/>
</dbReference>
<keyword evidence="11" id="KW-0812">Transmembrane</keyword>
<comment type="similarity">
    <text evidence="6">Belongs to the immunoglobulin superfamily. MyBP family.</text>
</comment>
<evidence type="ECO:0000256" key="12">
    <source>
        <dbReference type="SAM" id="SignalP"/>
    </source>
</evidence>
<dbReference type="PRINTS" id="PR00014">
    <property type="entry name" value="FNTYPEIII"/>
</dbReference>
<dbReference type="InterPro" id="IPR003961">
    <property type="entry name" value="FN3_dom"/>
</dbReference>
<feature type="chain" id="PRO_5019711677" description="Myosin-binding protein H" evidence="12">
    <location>
        <begin position="20"/>
        <end position="1378"/>
    </location>
</feature>
<dbReference type="Pfam" id="PF00041">
    <property type="entry name" value="fn3"/>
    <property type="match status" value="2"/>
</dbReference>
<dbReference type="CDD" id="cd05748">
    <property type="entry name" value="Ig_Titin_like"/>
    <property type="match status" value="1"/>
</dbReference>
<feature type="domain" description="Ig-like" evidence="13">
    <location>
        <begin position="411"/>
        <end position="490"/>
    </location>
</feature>
<dbReference type="EMBL" id="QBIY01012692">
    <property type="protein sequence ID" value="RXN18960.1"/>
    <property type="molecule type" value="Genomic_DNA"/>
</dbReference>
<evidence type="ECO:0000256" key="5">
    <source>
        <dbReference type="ARBA" id="ARBA00023319"/>
    </source>
</evidence>
<feature type="domain" description="Fibronectin type-III" evidence="14">
    <location>
        <begin position="896"/>
        <end position="991"/>
    </location>
</feature>
<feature type="domain" description="Ig-like" evidence="13">
    <location>
        <begin position="799"/>
        <end position="887"/>
    </location>
</feature>
<organism evidence="15 16">
    <name type="scientific">Labeo rohita</name>
    <name type="common">Indian major carp</name>
    <name type="synonym">Cyprinus rohita</name>
    <dbReference type="NCBI Taxonomy" id="84645"/>
    <lineage>
        <taxon>Eukaryota</taxon>
        <taxon>Metazoa</taxon>
        <taxon>Chordata</taxon>
        <taxon>Craniata</taxon>
        <taxon>Vertebrata</taxon>
        <taxon>Euteleostomi</taxon>
        <taxon>Actinopterygii</taxon>
        <taxon>Neopterygii</taxon>
        <taxon>Teleostei</taxon>
        <taxon>Ostariophysi</taxon>
        <taxon>Cypriniformes</taxon>
        <taxon>Cyprinidae</taxon>
        <taxon>Labeoninae</taxon>
        <taxon>Labeonini</taxon>
        <taxon>Labeo</taxon>
    </lineage>
</organism>
<evidence type="ECO:0007829" key="17">
    <source>
        <dbReference type="PeptideAtlas" id="A0A498MFM3"/>
    </source>
</evidence>
<evidence type="ECO:0000256" key="8">
    <source>
        <dbReference type="ARBA" id="ARBA00071968"/>
    </source>
</evidence>
<dbReference type="SMART" id="SM00409">
    <property type="entry name" value="IG"/>
    <property type="match status" value="10"/>
</dbReference>
<reference evidence="15 16" key="1">
    <citation type="submission" date="2018-03" db="EMBL/GenBank/DDBJ databases">
        <title>Draft genome sequence of Rohu Carp (Labeo rohita).</title>
        <authorList>
            <person name="Das P."/>
            <person name="Kushwaha B."/>
            <person name="Joshi C.G."/>
            <person name="Kumar D."/>
            <person name="Nagpure N.S."/>
            <person name="Sahoo L."/>
            <person name="Das S.P."/>
            <person name="Bit A."/>
            <person name="Patnaik S."/>
            <person name="Meher P.K."/>
            <person name="Jayasankar P."/>
            <person name="Koringa P.G."/>
            <person name="Patel N.V."/>
            <person name="Hinsu A.T."/>
            <person name="Kumar R."/>
            <person name="Pandey M."/>
            <person name="Agarwal S."/>
            <person name="Srivastava S."/>
            <person name="Singh M."/>
            <person name="Iquebal M.A."/>
            <person name="Jaiswal S."/>
            <person name="Angadi U.B."/>
            <person name="Kumar N."/>
            <person name="Raza M."/>
            <person name="Shah T.M."/>
            <person name="Rai A."/>
            <person name="Jena J.K."/>
        </authorList>
    </citation>
    <scope>NUCLEOTIDE SEQUENCE [LARGE SCALE GENOMIC DNA]</scope>
    <source>
        <strain evidence="15">DASCIFA01</strain>
        <tissue evidence="15">Testis</tissue>
    </source>
</reference>
<dbReference type="SMART" id="SM00408">
    <property type="entry name" value="IGc2"/>
    <property type="match status" value="10"/>
</dbReference>
<feature type="domain" description="Ig-like" evidence="13">
    <location>
        <begin position="326"/>
        <end position="405"/>
    </location>
</feature>
<dbReference type="FunFam" id="2.60.40.10:FF:000557">
    <property type="entry name" value="Myosin binding protein Ha"/>
    <property type="match status" value="1"/>
</dbReference>
<feature type="domain" description="Ig-like" evidence="13">
    <location>
        <begin position="1296"/>
        <end position="1375"/>
    </location>
</feature>
<evidence type="ECO:0000256" key="9">
    <source>
        <dbReference type="ARBA" id="ARBA00078133"/>
    </source>
</evidence>
<dbReference type="SMART" id="SM00060">
    <property type="entry name" value="FN3"/>
    <property type="match status" value="2"/>
</dbReference>
<dbReference type="STRING" id="84645.A0A498MFM3"/>
<evidence type="ECO:0000256" key="2">
    <source>
        <dbReference type="ARBA" id="ARBA00022737"/>
    </source>
</evidence>
<dbReference type="Gene3D" id="2.60.40.10">
    <property type="entry name" value="Immunoglobulins"/>
    <property type="match status" value="12"/>
</dbReference>
<feature type="domain" description="Fibronectin type-III" evidence="14">
    <location>
        <begin position="701"/>
        <end position="795"/>
    </location>
</feature>
<dbReference type="GO" id="GO:0032982">
    <property type="term" value="C:myosin filament"/>
    <property type="evidence" value="ECO:0007669"/>
    <property type="project" value="UniProtKB-KW"/>
</dbReference>
<keyword evidence="11" id="KW-0472">Membrane</keyword>
<sequence length="1378" mass="155912">MERFKIFLLTVAVSAQVTSQDSTDVDSSRNGTYECQAELQGRNVTTAKPYLLRVKELPHPKLSIESKWKVFYPTEKVTLKCSIDEDSNEWGYEWFRNGAQLHEDISSSGNTLSISSAKAIQSGQYTCRGKHLTRPTVTTNQTEAVQLRIQDDTPKPTITKHQWFEFFYTEERVQLHCNMPGDGWEYHWHKDSNPLTTNPELTINSTSVNDTGVYHCKAQRGDFSVDSETVQVRVQSITPKPNITKHQWFEFFYTKERVQLHCNMPGVGWEYHWYKDSKLWITNPELTIDSASVPDTGDFHCEAKRGNFSMDSETVQVRVQNGTPKPNITKHKWFKFFYTEEQVQLHCNMPGDGWEYHWHKDSNPLTTNPALTINSTSVSDTGDFHCKAKRGDFSVDSETVQVRVQNNTPKPNITKHVWFELLYTDEQVQLHCEMQGVGWEYHWYKGLNFRITNPTHTINSTTVADTGDYYCKAQRGDFSVDSETVQVRVEDGRQWNYTWYMNRQKLDESSDVLKVPGNEETIKSEFKCKGIRTERPLYSALSDGFTANNIIFKRKILLAISGCLVCCIVILIIGCIVLKITRKPGVKERATEDLFFSMKDSNNQIVSPMKEYMDDIPIELEECQETEELITDHASAIHEDGVIEGVKDTAPEDLVLSVTDSKNQAVSPIKDIDNSPTELEDKEKPASEANGLTSFKVPTSAPQNLSVEDVNDTSVTLKWRSPENIGSGLDGYTVEYCKEGSSEWVVANKELITSNRIVISGLTTGDLLNIRVVAVNAGGRSEPVSLAQPVTVREVVDRPKIRLPRALRSRYVKHVGEQINVVIPFVGKPKPVISWTKDGQPLDTKKVNIRNSDKDSILFIRKSEREDSGNYEMTVKVDSFEDKASLIIQIVDLPGPPASVKLVDSWGFNAALEWTPPKDNGNTEITGYTIQKADKKTGEWFTVLEHFHRLNATVSDLVMGNTYTFRVFAENKVGRSESAAVTKAAAHIQKTGIVYKPLEYKEHDFSEAPKFTAPLSDRAATVGYTTKLLCAVRGSPKPKIEWLKNQMLIGDDPKYRQINNQGVCSLEIRKPSSFDGGVYTCRAKNALGEATVACKLEVKHVYSDNTPRPIITKHQWFEFFYTEERVQLNCNMPGVGWEYYWYKDSKLRITNPELTIDSASVTDTGDYHCKAQRGDFSVDSETVQVRVQMAVSAQVTSQDSTVDPPKAKLTVDSKWTEFFPNEVVTLQCEIEGGSSGWTFQWKRDAWIYKETENTRVLPITVKHSESGEYSCAGKLNDTVTSQQSNTFMLNVRGSKPTLVLKQDPSDSEIYTGEKVTFTCGIKEQTSQWEYLWKKGSTQGKGDTYIISSAAPSNNGLYTCQIERRGTTFSESTELIVRE</sequence>
<dbReference type="InterPro" id="IPR013783">
    <property type="entry name" value="Ig-like_fold"/>
</dbReference>
<feature type="domain" description="Ig-like" evidence="13">
    <location>
        <begin position="1009"/>
        <end position="1093"/>
    </location>
</feature>
<evidence type="ECO:0000259" key="14">
    <source>
        <dbReference type="PROSITE" id="PS50853"/>
    </source>
</evidence>
<dbReference type="PANTHER" id="PTHR13817">
    <property type="entry name" value="TITIN"/>
    <property type="match status" value="1"/>
</dbReference>
<feature type="transmembrane region" description="Helical" evidence="11">
    <location>
        <begin position="556"/>
        <end position="578"/>
    </location>
</feature>
<dbReference type="Pfam" id="PF07679">
    <property type="entry name" value="I-set"/>
    <property type="match status" value="2"/>
</dbReference>
<dbReference type="CDD" id="cd00063">
    <property type="entry name" value="FN3"/>
    <property type="match status" value="2"/>
</dbReference>
<dbReference type="FunFam" id="2.60.40.10:FF:000225">
    <property type="entry name" value="Myosin-binding protein C, cardiac-type"/>
    <property type="match status" value="1"/>
</dbReference>
<dbReference type="InterPro" id="IPR013098">
    <property type="entry name" value="Ig_I-set"/>
</dbReference>
<dbReference type="SUPFAM" id="SSF49265">
    <property type="entry name" value="Fibronectin type III"/>
    <property type="match status" value="1"/>
</dbReference>
<feature type="signal peptide" evidence="12">
    <location>
        <begin position="1"/>
        <end position="19"/>
    </location>
</feature>
<dbReference type="InterPro" id="IPR036179">
    <property type="entry name" value="Ig-like_dom_sf"/>
</dbReference>
<dbReference type="PROSITE" id="PS50853">
    <property type="entry name" value="FN3"/>
    <property type="match status" value="2"/>
</dbReference>
<dbReference type="Proteomes" id="UP000290572">
    <property type="component" value="Unassembled WGS sequence"/>
</dbReference>
<keyword evidence="1" id="KW-0787">Thick filament</keyword>
<comment type="function">
    <text evidence="7">Binds to myosin; probably involved in interaction with thick myofilaments in the A-band.</text>
</comment>
<keyword evidence="12" id="KW-0732">Signal</keyword>
<dbReference type="Pfam" id="PF13927">
    <property type="entry name" value="Ig_3"/>
    <property type="match status" value="1"/>
</dbReference>
<dbReference type="SUPFAM" id="SSF48726">
    <property type="entry name" value="Immunoglobulin"/>
    <property type="match status" value="10"/>
</dbReference>
<evidence type="ECO:0000259" key="13">
    <source>
        <dbReference type="PROSITE" id="PS50835"/>
    </source>
</evidence>
<dbReference type="InterPro" id="IPR003598">
    <property type="entry name" value="Ig_sub2"/>
</dbReference>
<feature type="domain" description="Ig-like" evidence="13">
    <location>
        <begin position="241"/>
        <end position="318"/>
    </location>
</feature>
<evidence type="ECO:0000313" key="16">
    <source>
        <dbReference type="Proteomes" id="UP000290572"/>
    </source>
</evidence>
<evidence type="ECO:0000256" key="1">
    <source>
        <dbReference type="ARBA" id="ARBA00022433"/>
    </source>
</evidence>
<evidence type="ECO:0000256" key="4">
    <source>
        <dbReference type="ARBA" id="ARBA00023179"/>
    </source>
</evidence>
<proteinExistence type="evidence at protein level"/>
<keyword evidence="3" id="KW-0130">Cell adhesion</keyword>
<evidence type="ECO:0000313" key="15">
    <source>
        <dbReference type="EMBL" id="RXN18960.1"/>
    </source>
</evidence>
<keyword evidence="11" id="KW-1133">Transmembrane helix</keyword>
<dbReference type="FunFam" id="2.60.40.10:FF:000062">
    <property type="entry name" value="Myosin-binding protein C, slow type"/>
    <property type="match status" value="1"/>
</dbReference>
<comment type="caution">
    <text evidence="15">The sequence shown here is derived from an EMBL/GenBank/DDBJ whole genome shotgun (WGS) entry which is preliminary data.</text>
</comment>
<evidence type="ECO:0000256" key="7">
    <source>
        <dbReference type="ARBA" id="ARBA00060255"/>
    </source>
</evidence>
<dbReference type="InterPro" id="IPR050964">
    <property type="entry name" value="Striated_Muscle_Regulatory"/>
</dbReference>
<evidence type="ECO:0000256" key="10">
    <source>
        <dbReference type="SAM" id="MobiDB-lite"/>
    </source>
</evidence>
<feature type="domain" description="Ig-like" evidence="13">
    <location>
        <begin position="1205"/>
        <end position="1271"/>
    </location>
</feature>
<keyword evidence="2" id="KW-0677">Repeat</keyword>
<dbReference type="PANTHER" id="PTHR13817:SF49">
    <property type="entry name" value="MYOSIN-BINDING PROTEIN H"/>
    <property type="match status" value="1"/>
</dbReference>
<dbReference type="GO" id="GO:0007155">
    <property type="term" value="P:cell adhesion"/>
    <property type="evidence" value="ECO:0007669"/>
    <property type="project" value="UniProtKB-KW"/>
</dbReference>
<evidence type="ECO:0000256" key="11">
    <source>
        <dbReference type="SAM" id="Phobius"/>
    </source>
</evidence>
<feature type="region of interest" description="Disordered" evidence="10">
    <location>
        <begin position="667"/>
        <end position="698"/>
    </location>
</feature>
<protein>
    <recommendedName>
        <fullName evidence="8">Myosin-binding protein H</fullName>
    </recommendedName>
    <alternativeName>
        <fullName evidence="9">H-protein</fullName>
    </alternativeName>
</protein>
<keyword evidence="17" id="KW-1267">Proteomics identification</keyword>
<dbReference type="FunFam" id="2.60.40.10:FF:000031">
    <property type="entry name" value="Myosin-binding protein C, slow type"/>
    <property type="match status" value="1"/>
</dbReference>
<evidence type="ECO:0000256" key="3">
    <source>
        <dbReference type="ARBA" id="ARBA00022889"/>
    </source>
</evidence>
<gene>
    <name evidence="15" type="ORF">ROHU_025965</name>
</gene>
<dbReference type="InterPro" id="IPR003599">
    <property type="entry name" value="Ig_sub"/>
</dbReference>